<dbReference type="CDD" id="cd05403">
    <property type="entry name" value="NT_KNTase_like"/>
    <property type="match status" value="1"/>
</dbReference>
<dbReference type="OrthoDB" id="3826063at2"/>
<evidence type="ECO:0000259" key="1">
    <source>
        <dbReference type="Pfam" id="PF01909"/>
    </source>
</evidence>
<accession>A0A3N2DAI6</accession>
<dbReference type="SUPFAM" id="SSF81301">
    <property type="entry name" value="Nucleotidyltransferase"/>
    <property type="match status" value="1"/>
</dbReference>
<dbReference type="EMBL" id="RKHQ01000001">
    <property type="protein sequence ID" value="ROR96805.1"/>
    <property type="molecule type" value="Genomic_DNA"/>
</dbReference>
<keyword evidence="2" id="KW-0808">Transferase</keyword>
<dbReference type="Proteomes" id="UP000275356">
    <property type="component" value="Unassembled WGS sequence"/>
</dbReference>
<dbReference type="AlphaFoldDB" id="A0A3N2DAI6"/>
<protein>
    <submittedName>
        <fullName evidence="2">Putative nucleotidyltransferase</fullName>
    </submittedName>
</protein>
<dbReference type="InterPro" id="IPR036390">
    <property type="entry name" value="WH_DNA-bd_sf"/>
</dbReference>
<dbReference type="RefSeq" id="WP_123738937.1">
    <property type="nucleotide sequence ID" value="NZ_CALFQU010000029.1"/>
</dbReference>
<comment type="caution">
    <text evidence="2">The sequence shown here is derived from an EMBL/GenBank/DDBJ whole genome shotgun (WGS) entry which is preliminary data.</text>
</comment>
<keyword evidence="3" id="KW-1185">Reference proteome</keyword>
<evidence type="ECO:0000313" key="3">
    <source>
        <dbReference type="Proteomes" id="UP000275356"/>
    </source>
</evidence>
<dbReference type="Pfam" id="PF01909">
    <property type="entry name" value="NTP_transf_2"/>
    <property type="match status" value="1"/>
</dbReference>
<dbReference type="InterPro" id="IPR043519">
    <property type="entry name" value="NT_sf"/>
</dbReference>
<dbReference type="GO" id="GO:0016779">
    <property type="term" value="F:nucleotidyltransferase activity"/>
    <property type="evidence" value="ECO:0007669"/>
    <property type="project" value="InterPro"/>
</dbReference>
<reference evidence="2 3" key="1">
    <citation type="submission" date="2018-11" db="EMBL/GenBank/DDBJ databases">
        <title>Sequencing the genomes of 1000 actinobacteria strains.</title>
        <authorList>
            <person name="Klenk H.-P."/>
        </authorList>
    </citation>
    <scope>NUCLEOTIDE SEQUENCE [LARGE SCALE GENOMIC DNA]</scope>
    <source>
        <strain evidence="2 3">DSM 13521</strain>
    </source>
</reference>
<sequence length="207" mass="22577">MRLQNPFAAIAPTGLDSQVLTILSRTEQHLTVDEIHRLLPESGSSQGVRNSVARLTDQGVLDERIHGRVRAYALNRDHLLAPAVLQIADAKTALIARMSQAVAEWPVQPLTVAIFGSAARGDMQTSSDIDVLVVAPDDADEDTVADEVARLAHQVSRWTGNDVRPLVYRATEVAPAGVFDSVLREGIDVAGDPTWLRRHLRRRAVDA</sequence>
<dbReference type="InterPro" id="IPR002934">
    <property type="entry name" value="Polymerase_NTP_transf_dom"/>
</dbReference>
<proteinExistence type="predicted"/>
<evidence type="ECO:0000313" key="2">
    <source>
        <dbReference type="EMBL" id="ROR96805.1"/>
    </source>
</evidence>
<gene>
    <name evidence="2" type="ORF">EDD28_1396</name>
</gene>
<dbReference type="SUPFAM" id="SSF46785">
    <property type="entry name" value="Winged helix' DNA-binding domain"/>
    <property type="match status" value="1"/>
</dbReference>
<dbReference type="Gene3D" id="3.30.460.10">
    <property type="entry name" value="Beta Polymerase, domain 2"/>
    <property type="match status" value="1"/>
</dbReference>
<organism evidence="2 3">
    <name type="scientific">Salana multivorans</name>
    <dbReference type="NCBI Taxonomy" id="120377"/>
    <lineage>
        <taxon>Bacteria</taxon>
        <taxon>Bacillati</taxon>
        <taxon>Actinomycetota</taxon>
        <taxon>Actinomycetes</taxon>
        <taxon>Micrococcales</taxon>
        <taxon>Beutenbergiaceae</taxon>
        <taxon>Salana</taxon>
    </lineage>
</organism>
<name>A0A3N2DAI6_9MICO</name>
<feature type="domain" description="Polymerase nucleotidyl transferase" evidence="1">
    <location>
        <begin position="105"/>
        <end position="145"/>
    </location>
</feature>